<proteinExistence type="predicted"/>
<dbReference type="STRING" id="224999.GCA_001485475_00354"/>
<dbReference type="InterPro" id="IPR045527">
    <property type="entry name" value="DUF6470"/>
</dbReference>
<dbReference type="EMBL" id="DF976999">
    <property type="protein sequence ID" value="GAQ24372.1"/>
    <property type="molecule type" value="Genomic_DNA"/>
</dbReference>
<evidence type="ECO:0000313" key="1">
    <source>
        <dbReference type="EMBL" id="GAQ24372.1"/>
    </source>
</evidence>
<name>A0A0U9HES3_9FIRM</name>
<reference evidence="1" key="1">
    <citation type="journal article" date="2016" name="Genome Announc.">
        <title>Draft Genome Sequence of the Syntrophic Lactate-Degrading Bacterium Tepidanaerobacter syntrophicus JLT.</title>
        <authorList>
            <person name="Matsuura N."/>
            <person name="Ohashi A."/>
            <person name="Tourlousse D.M."/>
            <person name="Sekiguchi Y."/>
        </authorList>
    </citation>
    <scope>NUCLEOTIDE SEQUENCE [LARGE SCALE GENOMIC DNA]</scope>
    <source>
        <strain evidence="1">JL</strain>
    </source>
</reference>
<sequence length="130" mass="14185">MSSSITFCRIQNIDYSACRAEMGYPSPLTASMMWKDEAEQSVLNYLEAKSASGDALGAIEKGSVSIGDVAESESFTEPPEVNIDAVPKTPPRITFEYGEVNFEFTPLTIGTNFYISTDIPQKGESINQIV</sequence>
<protein>
    <submittedName>
        <fullName evidence="1">Uncharacterized protein</fullName>
    </submittedName>
</protein>
<keyword evidence="2" id="KW-1185">Reference proteome</keyword>
<gene>
    <name evidence="1" type="ORF">TSYNT_5198</name>
</gene>
<accession>A0A0U9HES3</accession>
<dbReference type="Pfam" id="PF20074">
    <property type="entry name" value="DUF6470"/>
    <property type="match status" value="1"/>
</dbReference>
<evidence type="ECO:0000313" key="2">
    <source>
        <dbReference type="Proteomes" id="UP000062160"/>
    </source>
</evidence>
<dbReference type="RefSeq" id="WP_187694950.1">
    <property type="nucleotide sequence ID" value="NZ_BSDN01000001.1"/>
</dbReference>
<dbReference type="Proteomes" id="UP000062160">
    <property type="component" value="Unassembled WGS sequence"/>
</dbReference>
<dbReference type="AlphaFoldDB" id="A0A0U9HES3"/>
<organism evidence="1">
    <name type="scientific">Tepidanaerobacter syntrophicus</name>
    <dbReference type="NCBI Taxonomy" id="224999"/>
    <lineage>
        <taxon>Bacteria</taxon>
        <taxon>Bacillati</taxon>
        <taxon>Bacillota</taxon>
        <taxon>Clostridia</taxon>
        <taxon>Thermosediminibacterales</taxon>
        <taxon>Tepidanaerobacteraceae</taxon>
        <taxon>Tepidanaerobacter</taxon>
    </lineage>
</organism>